<feature type="signal peptide" evidence="6">
    <location>
        <begin position="1"/>
        <end position="34"/>
    </location>
</feature>
<dbReference type="CDD" id="cd06563">
    <property type="entry name" value="GH20_chitobiase-like"/>
    <property type="match status" value="1"/>
</dbReference>
<protein>
    <recommendedName>
        <fullName evidence="3">beta-N-acetylhexosaminidase</fullName>
        <ecNumber evidence="3">3.2.1.52</ecNumber>
    </recommendedName>
</protein>
<evidence type="ECO:0000259" key="8">
    <source>
        <dbReference type="Pfam" id="PF02838"/>
    </source>
</evidence>
<comment type="similarity">
    <text evidence="2">Belongs to the glycosyl hydrolase 20 family.</text>
</comment>
<keyword evidence="10" id="KW-1185">Reference proteome</keyword>
<evidence type="ECO:0000256" key="1">
    <source>
        <dbReference type="ARBA" id="ARBA00001231"/>
    </source>
</evidence>
<dbReference type="Proteomes" id="UP000655016">
    <property type="component" value="Unassembled WGS sequence"/>
</dbReference>
<dbReference type="Pfam" id="PF13287">
    <property type="entry name" value="Fn3_assoc"/>
    <property type="match status" value="1"/>
</dbReference>
<evidence type="ECO:0000256" key="5">
    <source>
        <dbReference type="ARBA" id="ARBA00023295"/>
    </source>
</evidence>
<dbReference type="InterPro" id="IPR015883">
    <property type="entry name" value="Glyco_hydro_20_cat"/>
</dbReference>
<dbReference type="InterPro" id="IPR025705">
    <property type="entry name" value="Beta_hexosaminidase_sua/sub"/>
</dbReference>
<keyword evidence="4" id="KW-0378">Hydrolase</keyword>
<dbReference type="Pfam" id="PF02838">
    <property type="entry name" value="Glyco_hydro_20b"/>
    <property type="match status" value="1"/>
</dbReference>
<name>A0ABQ1UXM7_9FLAO</name>
<evidence type="ECO:0000313" key="10">
    <source>
        <dbReference type="Proteomes" id="UP000655016"/>
    </source>
</evidence>
<organism evidence="9 10">
    <name type="scientific">Flavobacterium limi</name>
    <dbReference type="NCBI Taxonomy" id="2045105"/>
    <lineage>
        <taxon>Bacteria</taxon>
        <taxon>Pseudomonadati</taxon>
        <taxon>Bacteroidota</taxon>
        <taxon>Flavobacteriia</taxon>
        <taxon>Flavobacteriales</taxon>
        <taxon>Flavobacteriaceae</taxon>
        <taxon>Flavobacterium</taxon>
    </lineage>
</organism>
<feature type="domain" description="Beta-hexosaminidase bacterial type N-terminal" evidence="8">
    <location>
        <begin position="43"/>
        <end position="172"/>
    </location>
</feature>
<sequence length="785" mass="88996">MCLKTNHKVTTKKQRMKKLLFLLTLITSVFSTNAQKIYTENDIHIIPKPSQTFIKTGVFEFTKDTKFVVNGDFQKDAANALASKFEIAAGWKPETTTKAPASNFVQFKLDPNLKNEAYILDVNPTSIVISAKGNVGFLYGLESVRQLLPEAIESKYVITSAKWEIQSLTINDEPRFKWRGLMLDLSRHFFDKNYVLATIDRLAMHKMNVLHMHLVDDQGWRIEIKKYPKLTEVGAWRVDQESLSWNARLPVTADQKGTYGGFFTQEELKEIVKYAATKGIEVIPEIEMPAHVSSAIAAYPELACFNQRIGVPSGGVWPITDIYCAGKESTFEFLQNVIDEVITIFPSKYIHIGGDEATKTNWAKCPHCQKRIKDEKLKDVNELQSYFVKRMEKYINSKGKRVIGWDEILEGGLAPDATVMSWRGMKGGIEAADQGHDVIMTPESPCYFNFYQGPQNEEPLAFDAYNPLNEVYKFDPVVSTMTPQEAAHVLGGQANLWAEHIAGPKDSEYMIFPRLAALSETLWSPKEKRNWNDFTTRLFTMMKRYDYQGINYAKSAYLVTASSTADLGNKQIKVELKNEFPNPDIRYVLGDKNIDHHAIKYTSPIEIKETTVLKASLFQDDKPVGKTYTDTIVFHKGFAKKVKYLTPYNSNYKGDANTMVNTIRGSKNFHDGQWQAWLVNDMELVIDLEKVESIEQVKVGALESQGAGVNFPIQIKVLISTDGVKYTQVGKIMRPYAVNAVPELKDFKINFQKQNARFVKVIGGNLKKSPKGESSWLFVDEILID</sequence>
<comment type="catalytic activity">
    <reaction evidence="1">
        <text>Hydrolysis of terminal non-reducing N-acetyl-D-hexosamine residues in N-acetyl-beta-D-hexosaminides.</text>
        <dbReference type="EC" id="3.2.1.52"/>
    </reaction>
</comment>
<accession>A0ABQ1UXM7</accession>
<evidence type="ECO:0000256" key="6">
    <source>
        <dbReference type="SAM" id="SignalP"/>
    </source>
</evidence>
<dbReference type="Gene3D" id="3.20.20.80">
    <property type="entry name" value="Glycosidases"/>
    <property type="match status" value="1"/>
</dbReference>
<keyword evidence="5" id="KW-0326">Glycosidase</keyword>
<dbReference type="PANTHER" id="PTHR22600">
    <property type="entry name" value="BETA-HEXOSAMINIDASE"/>
    <property type="match status" value="1"/>
</dbReference>
<evidence type="ECO:0000256" key="2">
    <source>
        <dbReference type="ARBA" id="ARBA00006285"/>
    </source>
</evidence>
<gene>
    <name evidence="9" type="ORF">GCM10011518_43060</name>
</gene>
<evidence type="ECO:0000313" key="9">
    <source>
        <dbReference type="EMBL" id="GGF29159.1"/>
    </source>
</evidence>
<dbReference type="InterPro" id="IPR029018">
    <property type="entry name" value="Hex-like_dom2"/>
</dbReference>
<dbReference type="PANTHER" id="PTHR22600:SF57">
    <property type="entry name" value="BETA-N-ACETYLHEXOSAMINIDASE"/>
    <property type="match status" value="1"/>
</dbReference>
<dbReference type="Gene3D" id="3.30.379.10">
    <property type="entry name" value="Chitobiase/beta-hexosaminidase domain 2-like"/>
    <property type="match status" value="1"/>
</dbReference>
<dbReference type="Gene3D" id="2.60.120.260">
    <property type="entry name" value="Galactose-binding domain-like"/>
    <property type="match status" value="1"/>
</dbReference>
<dbReference type="EC" id="3.2.1.52" evidence="3"/>
<keyword evidence="6" id="KW-0732">Signal</keyword>
<dbReference type="InterPro" id="IPR017853">
    <property type="entry name" value="GH"/>
</dbReference>
<dbReference type="InterPro" id="IPR026876">
    <property type="entry name" value="Fn3_assoc_repeat"/>
</dbReference>
<evidence type="ECO:0000256" key="3">
    <source>
        <dbReference type="ARBA" id="ARBA00012663"/>
    </source>
</evidence>
<dbReference type="PRINTS" id="PR00738">
    <property type="entry name" value="GLHYDRLASE20"/>
</dbReference>
<feature type="chain" id="PRO_5046967163" description="beta-N-acetylhexosaminidase" evidence="6">
    <location>
        <begin position="35"/>
        <end position="785"/>
    </location>
</feature>
<dbReference type="InterPro" id="IPR015882">
    <property type="entry name" value="HEX_bac_N"/>
</dbReference>
<proteinExistence type="inferred from homology"/>
<dbReference type="SUPFAM" id="SSF55545">
    <property type="entry name" value="beta-N-acetylhexosaminidase-like domain"/>
    <property type="match status" value="1"/>
</dbReference>
<feature type="domain" description="Glycoside hydrolase family 20 catalytic" evidence="7">
    <location>
        <begin position="176"/>
        <end position="525"/>
    </location>
</feature>
<comment type="caution">
    <text evidence="9">The sequence shown here is derived from an EMBL/GenBank/DDBJ whole genome shotgun (WGS) entry which is preliminary data.</text>
</comment>
<dbReference type="SUPFAM" id="SSF51445">
    <property type="entry name" value="(Trans)glycosidases"/>
    <property type="match status" value="1"/>
</dbReference>
<dbReference type="Pfam" id="PF00728">
    <property type="entry name" value="Glyco_hydro_20"/>
    <property type="match status" value="1"/>
</dbReference>
<evidence type="ECO:0000256" key="4">
    <source>
        <dbReference type="ARBA" id="ARBA00022801"/>
    </source>
</evidence>
<reference evidence="10" key="1">
    <citation type="journal article" date="2019" name="Int. J. Syst. Evol. Microbiol.">
        <title>The Global Catalogue of Microorganisms (GCM) 10K type strain sequencing project: providing services to taxonomists for standard genome sequencing and annotation.</title>
        <authorList>
            <consortium name="The Broad Institute Genomics Platform"/>
            <consortium name="The Broad Institute Genome Sequencing Center for Infectious Disease"/>
            <person name="Wu L."/>
            <person name="Ma J."/>
        </authorList>
    </citation>
    <scope>NUCLEOTIDE SEQUENCE [LARGE SCALE GENOMIC DNA]</scope>
    <source>
        <strain evidence="10">CGMCC 1.16060</strain>
    </source>
</reference>
<dbReference type="EMBL" id="BMKP01000014">
    <property type="protein sequence ID" value="GGF29159.1"/>
    <property type="molecule type" value="Genomic_DNA"/>
</dbReference>
<evidence type="ECO:0000259" key="7">
    <source>
        <dbReference type="Pfam" id="PF00728"/>
    </source>
</evidence>